<evidence type="ECO:0000313" key="2">
    <source>
        <dbReference type="Proteomes" id="UP000195975"/>
    </source>
</evidence>
<dbReference type="Proteomes" id="UP000195975">
    <property type="component" value="Unassembled WGS sequence"/>
</dbReference>
<organism evidence="1 2">
    <name type="scientific">Parabacteroides johnsonii</name>
    <dbReference type="NCBI Taxonomy" id="387661"/>
    <lineage>
        <taxon>Bacteria</taxon>
        <taxon>Pseudomonadati</taxon>
        <taxon>Bacteroidota</taxon>
        <taxon>Bacteroidia</taxon>
        <taxon>Bacteroidales</taxon>
        <taxon>Tannerellaceae</taxon>
        <taxon>Parabacteroides</taxon>
    </lineage>
</organism>
<sequence length="219" mass="25892">MKKYKYALNQYVSDIIFPKERVKDKVQILEILLEASRYILSAPSLTFDKNLGSITLVVDKMSRLFFCKEKKYYSIVFPFTVNELDSKLFFQYQNNIDVDSQTISHAISIIKSESFNNKCSLDFTEPIYEIESDINEDFWIFIRELLVMEDGYIRYDMDEAGYKEAKDKGFEHKHPLNHFDVFYSNKATFKLGLTNVILDDDFIDYLNIKTDCKYLQDPK</sequence>
<gene>
    <name evidence="1" type="ORF">B5F96_04320</name>
</gene>
<reference evidence="2" key="1">
    <citation type="submission" date="2017-04" db="EMBL/GenBank/DDBJ databases">
        <title>Function of individual gut microbiota members based on whole genome sequencing of pure cultures obtained from chicken caecum.</title>
        <authorList>
            <person name="Medvecky M."/>
            <person name="Cejkova D."/>
            <person name="Polansky O."/>
            <person name="Karasova D."/>
            <person name="Kubasova T."/>
            <person name="Cizek A."/>
            <person name="Rychlik I."/>
        </authorList>
    </citation>
    <scope>NUCLEOTIDE SEQUENCE [LARGE SCALE GENOMIC DNA]</scope>
    <source>
        <strain evidence="2">An42</strain>
    </source>
</reference>
<proteinExistence type="predicted"/>
<comment type="caution">
    <text evidence="1">The sequence shown here is derived from an EMBL/GenBank/DDBJ whole genome shotgun (WGS) entry which is preliminary data.</text>
</comment>
<accession>A0A9Q5STA2</accession>
<protein>
    <submittedName>
        <fullName evidence="1">Uncharacterized protein</fullName>
    </submittedName>
</protein>
<dbReference type="AlphaFoldDB" id="A0A9Q5STA2"/>
<name>A0A9Q5STA2_9BACT</name>
<dbReference type="RefSeq" id="WP_087375183.1">
    <property type="nucleotide sequence ID" value="NZ_NFIJ01000003.1"/>
</dbReference>
<dbReference type="EMBL" id="NFIJ01000003">
    <property type="protein sequence ID" value="OUO06280.1"/>
    <property type="molecule type" value="Genomic_DNA"/>
</dbReference>
<evidence type="ECO:0000313" key="1">
    <source>
        <dbReference type="EMBL" id="OUO06280.1"/>
    </source>
</evidence>